<protein>
    <submittedName>
        <fullName evidence="1">Uncharacterized protein</fullName>
    </submittedName>
</protein>
<name>A0ABT1ZQ48_9BURK</name>
<organism evidence="1 2">
    <name type="scientific">Massilia pinisoli</name>
    <dbReference type="NCBI Taxonomy" id="1772194"/>
    <lineage>
        <taxon>Bacteria</taxon>
        <taxon>Pseudomonadati</taxon>
        <taxon>Pseudomonadota</taxon>
        <taxon>Betaproteobacteria</taxon>
        <taxon>Burkholderiales</taxon>
        <taxon>Oxalobacteraceae</taxon>
        <taxon>Telluria group</taxon>
        <taxon>Massilia</taxon>
    </lineage>
</organism>
<evidence type="ECO:0000313" key="1">
    <source>
        <dbReference type="EMBL" id="MCS0582040.1"/>
    </source>
</evidence>
<sequence>MVTYTAAHTISDPLEKLLVGLKAAKRNLTQSRTYRHLAASRTGSVSATEITYGSKGWHAHQHDAWFFDLAAPDPNKLADELFDPWLNALTKEGMSAVQFYRDKRTGENRRIGVDVRAAWDASEYLTKFDRERNWSLAKEMTEGRSKQGRVQDSLTPWELLEDAIIRGKDSPTAKLWIEYLRATKGKSAISLMPAAKLLKELGMPTRLDDFIDANSVGVGEVIGKVSDHYFDRAVRECGLGSLLEAARNSALPELGGMLNFV</sequence>
<accession>A0ABT1ZQ48</accession>
<dbReference type="Proteomes" id="UP001204151">
    <property type="component" value="Unassembled WGS sequence"/>
</dbReference>
<dbReference type="RefSeq" id="WP_258816611.1">
    <property type="nucleotide sequence ID" value="NZ_JANUGW010000006.1"/>
</dbReference>
<proteinExistence type="predicted"/>
<reference evidence="1 2" key="1">
    <citation type="submission" date="2022-08" db="EMBL/GenBank/DDBJ databases">
        <title>Reclassification of Massilia species as members of the genera Telluria, Duganella, Pseudoduganella, Mokoshia gen. nov. and Zemynaea gen. nov. using orthogonal and non-orthogonal genome-based approaches.</title>
        <authorList>
            <person name="Bowman J.P."/>
        </authorList>
    </citation>
    <scope>NUCLEOTIDE SEQUENCE [LARGE SCALE GENOMIC DNA]</scope>
    <source>
        <strain evidence="1 2">JCM 31316</strain>
    </source>
</reference>
<gene>
    <name evidence="1" type="ORF">NX784_10600</name>
</gene>
<evidence type="ECO:0000313" key="2">
    <source>
        <dbReference type="Proteomes" id="UP001204151"/>
    </source>
</evidence>
<comment type="caution">
    <text evidence="1">The sequence shown here is derived from an EMBL/GenBank/DDBJ whole genome shotgun (WGS) entry which is preliminary data.</text>
</comment>
<dbReference type="EMBL" id="JANUGW010000006">
    <property type="protein sequence ID" value="MCS0582040.1"/>
    <property type="molecule type" value="Genomic_DNA"/>
</dbReference>
<keyword evidence="2" id="KW-1185">Reference proteome</keyword>